<protein>
    <submittedName>
        <fullName evidence="1">Uncharacterized protein</fullName>
    </submittedName>
</protein>
<proteinExistence type="predicted"/>
<sequence length="60" mass="6472">MVGRRRRIVRKNVIKGAMPHLRKKHVCPSATSVVGNVSVCHMTSTGTKNVPALANALQPP</sequence>
<evidence type="ECO:0000313" key="1">
    <source>
        <dbReference type="EMBL" id="KAK6940531.1"/>
    </source>
</evidence>
<name>A0AAN8ZJV0_9MAGN</name>
<reference evidence="1 2" key="1">
    <citation type="submission" date="2023-12" db="EMBL/GenBank/DDBJ databases">
        <title>A high-quality genome assembly for Dillenia turbinata (Dilleniales).</title>
        <authorList>
            <person name="Chanderbali A."/>
        </authorList>
    </citation>
    <scope>NUCLEOTIDE SEQUENCE [LARGE SCALE GENOMIC DNA]</scope>
    <source>
        <strain evidence="1">LSX21</strain>
        <tissue evidence="1">Leaf</tissue>
    </source>
</reference>
<gene>
    <name evidence="1" type="ORF">RJ641_030062</name>
</gene>
<keyword evidence="2" id="KW-1185">Reference proteome</keyword>
<accession>A0AAN8ZJV0</accession>
<evidence type="ECO:0000313" key="2">
    <source>
        <dbReference type="Proteomes" id="UP001370490"/>
    </source>
</evidence>
<dbReference type="EMBL" id="JBAMMX010000005">
    <property type="protein sequence ID" value="KAK6940531.1"/>
    <property type="molecule type" value="Genomic_DNA"/>
</dbReference>
<dbReference type="Proteomes" id="UP001370490">
    <property type="component" value="Unassembled WGS sequence"/>
</dbReference>
<organism evidence="1 2">
    <name type="scientific">Dillenia turbinata</name>
    <dbReference type="NCBI Taxonomy" id="194707"/>
    <lineage>
        <taxon>Eukaryota</taxon>
        <taxon>Viridiplantae</taxon>
        <taxon>Streptophyta</taxon>
        <taxon>Embryophyta</taxon>
        <taxon>Tracheophyta</taxon>
        <taxon>Spermatophyta</taxon>
        <taxon>Magnoliopsida</taxon>
        <taxon>eudicotyledons</taxon>
        <taxon>Gunneridae</taxon>
        <taxon>Pentapetalae</taxon>
        <taxon>Dilleniales</taxon>
        <taxon>Dilleniaceae</taxon>
        <taxon>Dillenia</taxon>
    </lineage>
</organism>
<comment type="caution">
    <text evidence="1">The sequence shown here is derived from an EMBL/GenBank/DDBJ whole genome shotgun (WGS) entry which is preliminary data.</text>
</comment>
<dbReference type="AlphaFoldDB" id="A0AAN8ZJV0"/>